<sequence>MTTTGSTRQPRSWCTASKWVGPVTQAMQSRRRRRSCLRLRPGGAWLSSPRAILTTSTHSVTRKRSSMANVVNYFEIGTPRCRCYDGFLQRVVDWQIGDSGDYRMVDGDKAGLGHLHHGRRSWAIFYVQVDDVHTAIDKATELGATVVVPFTDNGLSSSPISRTRT</sequence>
<protein>
    <recommendedName>
        <fullName evidence="2">Glyoxalase/Bleomycin resistance /Dioxygenase superfamily protein</fullName>
    </recommendedName>
</protein>
<feature type="non-terminal residue" evidence="1">
    <location>
        <position position="165"/>
    </location>
</feature>
<name>X7YJJ0_MYCXE</name>
<reference evidence="1" key="1">
    <citation type="submission" date="2014-01" db="EMBL/GenBank/DDBJ databases">
        <authorList>
            <person name="Brown-Elliot B."/>
            <person name="Wallace R."/>
            <person name="Lenaerts A."/>
            <person name="Ordway D."/>
            <person name="DeGroote M.A."/>
            <person name="Parker T."/>
            <person name="Sizemore C."/>
            <person name="Tallon L.J."/>
            <person name="Sadzewicz L.K."/>
            <person name="Sengamalay N."/>
            <person name="Fraser C.M."/>
            <person name="Hine E."/>
            <person name="Shefchek K.A."/>
            <person name="Das S.P."/>
            <person name="Tettelin H."/>
        </authorList>
    </citation>
    <scope>NUCLEOTIDE SEQUENCE [LARGE SCALE GENOMIC DNA]</scope>
    <source>
        <strain evidence="1">4042</strain>
    </source>
</reference>
<proteinExistence type="predicted"/>
<comment type="caution">
    <text evidence="1">The sequence shown here is derived from an EMBL/GenBank/DDBJ whole genome shotgun (WGS) entry which is preliminary data.</text>
</comment>
<dbReference type="EMBL" id="JAOB01000093">
    <property type="protein sequence ID" value="EUA06991.1"/>
    <property type="molecule type" value="Genomic_DNA"/>
</dbReference>
<dbReference type="SUPFAM" id="SSF54593">
    <property type="entry name" value="Glyoxalase/Bleomycin resistance protein/Dihydroxybiphenyl dioxygenase"/>
    <property type="match status" value="1"/>
</dbReference>
<dbReference type="AlphaFoldDB" id="X7YJJ0"/>
<gene>
    <name evidence="1" type="ORF">I553_0079</name>
</gene>
<dbReference type="InterPro" id="IPR029068">
    <property type="entry name" value="Glyas_Bleomycin-R_OHBP_Dase"/>
</dbReference>
<organism evidence="1">
    <name type="scientific">Mycobacterium xenopi 4042</name>
    <dbReference type="NCBI Taxonomy" id="1299334"/>
    <lineage>
        <taxon>Bacteria</taxon>
        <taxon>Bacillati</taxon>
        <taxon>Actinomycetota</taxon>
        <taxon>Actinomycetes</taxon>
        <taxon>Mycobacteriales</taxon>
        <taxon>Mycobacteriaceae</taxon>
        <taxon>Mycobacterium</taxon>
    </lineage>
</organism>
<evidence type="ECO:0000313" key="1">
    <source>
        <dbReference type="EMBL" id="EUA06991.1"/>
    </source>
</evidence>
<accession>X7YJJ0</accession>
<evidence type="ECO:0008006" key="2">
    <source>
        <dbReference type="Google" id="ProtNLM"/>
    </source>
</evidence>
<dbReference type="Gene3D" id="3.10.180.10">
    <property type="entry name" value="2,3-Dihydroxybiphenyl 1,2-Dioxygenase, domain 1"/>
    <property type="match status" value="1"/>
</dbReference>